<reference evidence="1" key="1">
    <citation type="submission" date="2022-09" db="EMBL/GenBank/DDBJ databases">
        <title>Intensive care unit water sources are persistently colonized with multi-drug resistant bacteria and are the site of extensive horizontal gene transfer of antibiotic resistance genes.</title>
        <authorList>
            <person name="Diorio-Toth L."/>
        </authorList>
    </citation>
    <scope>NUCLEOTIDE SEQUENCE</scope>
    <source>
        <strain evidence="1">GD03936</strain>
    </source>
</reference>
<dbReference type="Proteomes" id="UP001158416">
    <property type="component" value="Unassembled WGS sequence"/>
</dbReference>
<dbReference type="EMBL" id="JAOCAP010000020">
    <property type="protein sequence ID" value="MDH1321206.1"/>
    <property type="molecule type" value="Genomic_DNA"/>
</dbReference>
<comment type="caution">
    <text evidence="1">The sequence shown here is derived from an EMBL/GenBank/DDBJ whole genome shotgun (WGS) entry which is preliminary data.</text>
</comment>
<evidence type="ECO:0000313" key="1">
    <source>
        <dbReference type="EMBL" id="MDH1321206.1"/>
    </source>
</evidence>
<protein>
    <submittedName>
        <fullName evidence="1">DNA polymerase V</fullName>
    </submittedName>
</protein>
<dbReference type="RefSeq" id="WP_280030371.1">
    <property type="nucleotide sequence ID" value="NZ_JAOCAP010000020.1"/>
</dbReference>
<name>A0AA42PVT8_9ENTR</name>
<sequence length="79" mass="9164">MPRLYEIKVAFRAAIKIEPSGKRTVITQAFVNELEKVNWNWSLKQANTWIETYVTTFRDVSDREGEAKTFQLFNPNGGL</sequence>
<dbReference type="AlphaFoldDB" id="A0AA42PVT8"/>
<evidence type="ECO:0000313" key="2">
    <source>
        <dbReference type="Proteomes" id="UP001158416"/>
    </source>
</evidence>
<gene>
    <name evidence="1" type="ORF">N5C39_22820</name>
</gene>
<proteinExistence type="predicted"/>
<organism evidence="1 2">
    <name type="scientific">Enterobacter bugandensis</name>
    <dbReference type="NCBI Taxonomy" id="881260"/>
    <lineage>
        <taxon>Bacteria</taxon>
        <taxon>Pseudomonadati</taxon>
        <taxon>Pseudomonadota</taxon>
        <taxon>Gammaproteobacteria</taxon>
        <taxon>Enterobacterales</taxon>
        <taxon>Enterobacteriaceae</taxon>
        <taxon>Enterobacter</taxon>
    </lineage>
</organism>
<accession>A0AA42PVT8</accession>